<dbReference type="AlphaFoldDB" id="A0A2G4T5Z0"/>
<evidence type="ECO:0000313" key="2">
    <source>
        <dbReference type="Proteomes" id="UP000242254"/>
    </source>
</evidence>
<dbReference type="GO" id="GO:0003676">
    <property type="term" value="F:nucleic acid binding"/>
    <property type="evidence" value="ECO:0007669"/>
    <property type="project" value="InterPro"/>
</dbReference>
<reference evidence="1 2" key="1">
    <citation type="journal article" date="2016" name="Proc. Natl. Acad. Sci. U.S.A.">
        <title>Lipid metabolic changes in an early divergent fungus govern the establishment of a mutualistic symbiosis with endobacteria.</title>
        <authorList>
            <person name="Lastovetsky O.A."/>
            <person name="Gaspar M.L."/>
            <person name="Mondo S.J."/>
            <person name="LaButti K.M."/>
            <person name="Sandor L."/>
            <person name="Grigoriev I.V."/>
            <person name="Henry S.A."/>
            <person name="Pawlowska T.E."/>
        </authorList>
    </citation>
    <scope>NUCLEOTIDE SEQUENCE [LARGE SCALE GENOMIC DNA]</scope>
    <source>
        <strain evidence="1 2">ATCC 52813</strain>
    </source>
</reference>
<sequence length="218" mass="24147">MSEAENRLVGLISQLVSESRLAHTPIYSKYDPSTNFNLFRVQADTTWESLRASLVATFGVSDERYKTYLRNDLEAFRQDSMPFQRMNSCLRAAVLPNVASLTSWKEMANVAAVIEDILWVISLRSAPALMANPSSFDFPAGPSLMEINAFQRKLTPYHSQGDSSKGASGADGTPICGHCNKVGHLSKKCRSREYKSINKVELTNDDNSHVIQPTVSVV</sequence>
<evidence type="ECO:0000313" key="1">
    <source>
        <dbReference type="EMBL" id="PHZ16421.1"/>
    </source>
</evidence>
<protein>
    <recommendedName>
        <fullName evidence="3">CCHC-type domain-containing protein</fullName>
    </recommendedName>
</protein>
<dbReference type="SUPFAM" id="SSF57756">
    <property type="entry name" value="Retrovirus zinc finger-like domains"/>
    <property type="match status" value="1"/>
</dbReference>
<organism evidence="1 2">
    <name type="scientific">Rhizopus microsporus ATCC 52813</name>
    <dbReference type="NCBI Taxonomy" id="1340429"/>
    <lineage>
        <taxon>Eukaryota</taxon>
        <taxon>Fungi</taxon>
        <taxon>Fungi incertae sedis</taxon>
        <taxon>Mucoromycota</taxon>
        <taxon>Mucoromycotina</taxon>
        <taxon>Mucoromycetes</taxon>
        <taxon>Mucorales</taxon>
        <taxon>Mucorineae</taxon>
        <taxon>Rhizopodaceae</taxon>
        <taxon>Rhizopus</taxon>
    </lineage>
</organism>
<evidence type="ECO:0008006" key="3">
    <source>
        <dbReference type="Google" id="ProtNLM"/>
    </source>
</evidence>
<dbReference type="EMBL" id="KZ303843">
    <property type="protein sequence ID" value="PHZ16421.1"/>
    <property type="molecule type" value="Genomic_DNA"/>
</dbReference>
<keyword evidence="2" id="KW-1185">Reference proteome</keyword>
<proteinExistence type="predicted"/>
<dbReference type="Proteomes" id="UP000242254">
    <property type="component" value="Unassembled WGS sequence"/>
</dbReference>
<accession>A0A2G4T5Z0</accession>
<dbReference type="GO" id="GO:0008270">
    <property type="term" value="F:zinc ion binding"/>
    <property type="evidence" value="ECO:0007669"/>
    <property type="project" value="InterPro"/>
</dbReference>
<name>A0A2G4T5Z0_RHIZD</name>
<dbReference type="GeneID" id="35439066"/>
<gene>
    <name evidence="1" type="ORF">RHIMIDRAFT_234015</name>
</gene>
<dbReference type="RefSeq" id="XP_023470129.1">
    <property type="nucleotide sequence ID" value="XM_023608076.1"/>
</dbReference>
<dbReference type="InterPro" id="IPR036875">
    <property type="entry name" value="Znf_CCHC_sf"/>
</dbReference>